<dbReference type="AlphaFoldDB" id="A0A3B1CX86"/>
<gene>
    <name evidence="2" type="ORF">MNBD_NITROSPIRAE03-440</name>
</gene>
<proteinExistence type="predicted"/>
<protein>
    <submittedName>
        <fullName evidence="2">Uncharacterized protein</fullName>
    </submittedName>
</protein>
<reference evidence="2" key="1">
    <citation type="submission" date="2018-06" db="EMBL/GenBank/DDBJ databases">
        <authorList>
            <person name="Zhirakovskaya E."/>
        </authorList>
    </citation>
    <scope>NUCLEOTIDE SEQUENCE</scope>
</reference>
<sequence>MKMIKRINRQAILVLIPLSLLSALIEWKKLPLSILTGGALALVNLKGLYWEALVLTNPEAARGATGNLLFFSMFRLLIIFIILTVLLAFSLINIFGALTGLTVVFILIMKEGLAEARRF</sequence>
<keyword evidence="1" id="KW-0812">Transmembrane</keyword>
<keyword evidence="1" id="KW-0472">Membrane</keyword>
<keyword evidence="1" id="KW-1133">Transmembrane helix</keyword>
<dbReference type="EMBL" id="UOGI01000336">
    <property type="protein sequence ID" value="VAX34509.1"/>
    <property type="molecule type" value="Genomic_DNA"/>
</dbReference>
<evidence type="ECO:0000313" key="2">
    <source>
        <dbReference type="EMBL" id="VAX34509.1"/>
    </source>
</evidence>
<evidence type="ECO:0000256" key="1">
    <source>
        <dbReference type="SAM" id="Phobius"/>
    </source>
</evidence>
<name>A0A3B1CX86_9ZZZZ</name>
<feature type="transmembrane region" description="Helical" evidence="1">
    <location>
        <begin position="76"/>
        <end position="109"/>
    </location>
</feature>
<organism evidence="2">
    <name type="scientific">hydrothermal vent metagenome</name>
    <dbReference type="NCBI Taxonomy" id="652676"/>
    <lineage>
        <taxon>unclassified sequences</taxon>
        <taxon>metagenomes</taxon>
        <taxon>ecological metagenomes</taxon>
    </lineage>
</organism>
<accession>A0A3B1CX86</accession>